<dbReference type="InterPro" id="IPR007021">
    <property type="entry name" value="DUF659"/>
</dbReference>
<gene>
    <name evidence="3" type="ORF">EVAR_18500_1</name>
</gene>
<evidence type="ECO:0000313" key="4">
    <source>
        <dbReference type="Proteomes" id="UP000299102"/>
    </source>
</evidence>
<dbReference type="STRING" id="151549.A0A4C1UZR2"/>
<protein>
    <recommendedName>
        <fullName evidence="2">DUF659 domain-containing protein</fullName>
    </recommendedName>
</protein>
<dbReference type="Pfam" id="PF04937">
    <property type="entry name" value="DUF659"/>
    <property type="match status" value="1"/>
</dbReference>
<dbReference type="OrthoDB" id="6623841at2759"/>
<dbReference type="InterPro" id="IPR012337">
    <property type="entry name" value="RNaseH-like_sf"/>
</dbReference>
<dbReference type="Proteomes" id="UP000299102">
    <property type="component" value="Unassembled WGS sequence"/>
</dbReference>
<comment type="caution">
    <text evidence="3">The sequence shown here is derived from an EMBL/GenBank/DDBJ whole genome shotgun (WGS) entry which is preliminary data.</text>
</comment>
<name>A0A4C1UZR2_EUMVA</name>
<dbReference type="AlphaFoldDB" id="A0A4C1UZR2"/>
<feature type="compositionally biased region" description="Pro residues" evidence="1">
    <location>
        <begin position="118"/>
        <end position="128"/>
    </location>
</feature>
<evidence type="ECO:0000313" key="3">
    <source>
        <dbReference type="EMBL" id="GBP31961.1"/>
    </source>
</evidence>
<organism evidence="3 4">
    <name type="scientific">Eumeta variegata</name>
    <name type="common">Bagworm moth</name>
    <name type="synonym">Eumeta japonica</name>
    <dbReference type="NCBI Taxonomy" id="151549"/>
    <lineage>
        <taxon>Eukaryota</taxon>
        <taxon>Metazoa</taxon>
        <taxon>Ecdysozoa</taxon>
        <taxon>Arthropoda</taxon>
        <taxon>Hexapoda</taxon>
        <taxon>Insecta</taxon>
        <taxon>Pterygota</taxon>
        <taxon>Neoptera</taxon>
        <taxon>Endopterygota</taxon>
        <taxon>Lepidoptera</taxon>
        <taxon>Glossata</taxon>
        <taxon>Ditrysia</taxon>
        <taxon>Tineoidea</taxon>
        <taxon>Psychidae</taxon>
        <taxon>Oiketicinae</taxon>
        <taxon>Eumeta</taxon>
    </lineage>
</organism>
<dbReference type="SUPFAM" id="SSF53098">
    <property type="entry name" value="Ribonuclease H-like"/>
    <property type="match status" value="1"/>
</dbReference>
<feature type="domain" description="DUF659" evidence="2">
    <location>
        <begin position="142"/>
        <end position="283"/>
    </location>
</feature>
<proteinExistence type="predicted"/>
<reference evidence="3 4" key="1">
    <citation type="journal article" date="2019" name="Commun. Biol.">
        <title>The bagworm genome reveals a unique fibroin gene that provides high tensile strength.</title>
        <authorList>
            <person name="Kono N."/>
            <person name="Nakamura H."/>
            <person name="Ohtoshi R."/>
            <person name="Tomita M."/>
            <person name="Numata K."/>
            <person name="Arakawa K."/>
        </authorList>
    </citation>
    <scope>NUCLEOTIDE SEQUENCE [LARGE SCALE GENOMIC DNA]</scope>
</reference>
<sequence>MSGGSGGGCGSRTSVERMLAFGRELYAMSQRLNNHQRPHHKAMLEPRGVAAAAGAARGSLRRTQLCYLGGVRHELGVACGGVCDAFAGPAAAHGARRPRRLRLRRPACPTAPLTEPRAPSPPPSPTPPTKRQACAALTPIIPEESTIRKNYLSAIYEEVLSEIRADLSNNLLWISADETTDSCGRYMANLIVGKLSKDPSTPHLVACKVLEKTNHSTIARFINDSIRTLFSDSSMDEKICVFVSDATPYMVKAGQALKVFYPKLLHITCLAHGLHRVAEEIRKNSGLSIN</sequence>
<feature type="compositionally biased region" description="Basic residues" evidence="1">
    <location>
        <begin position="94"/>
        <end position="105"/>
    </location>
</feature>
<accession>A0A4C1UZR2</accession>
<evidence type="ECO:0000256" key="1">
    <source>
        <dbReference type="SAM" id="MobiDB-lite"/>
    </source>
</evidence>
<dbReference type="EMBL" id="BGZK01000253">
    <property type="protein sequence ID" value="GBP31961.1"/>
    <property type="molecule type" value="Genomic_DNA"/>
</dbReference>
<evidence type="ECO:0000259" key="2">
    <source>
        <dbReference type="Pfam" id="PF04937"/>
    </source>
</evidence>
<feature type="region of interest" description="Disordered" evidence="1">
    <location>
        <begin position="94"/>
        <end position="131"/>
    </location>
</feature>
<keyword evidence="4" id="KW-1185">Reference proteome</keyword>